<evidence type="ECO:0000256" key="3">
    <source>
        <dbReference type="ARBA" id="ARBA00022692"/>
    </source>
</evidence>
<feature type="domain" description="EamA" evidence="7">
    <location>
        <begin position="10"/>
        <end position="136"/>
    </location>
</feature>
<sequence>MLVRLSPPLFVLIWSTGWIVAKLAAPHADPLTFLVLRYVGAIALLAPLAFALGAAWPRGRAAWGAAMLSGVLLHGVYLGGVWWAVAHGVPAGVSALIAALQPLFTAIAAGPLLGERLDAKRWVGVAIGFAGVAAVVAPKLASPGDVAGLGWPLAINVVAMVAVTAATLHQKRALAGADLRTLAPVQYLGALLVTAPAALLFEDLRIDWTIETVAALAWSVVVLSIAAIMLMLFMIKRGEVSRMAALIYLVPPTATAQAFLMFGETLSPVQLGGMALAAVGVVLAAGAPRATPASAEGCIAAIGSEGEDGGHNERRPA</sequence>
<organism evidence="8 9">
    <name type="scientific">Methylopila turkensis</name>
    <dbReference type="NCBI Taxonomy" id="1437816"/>
    <lineage>
        <taxon>Bacteria</taxon>
        <taxon>Pseudomonadati</taxon>
        <taxon>Pseudomonadota</taxon>
        <taxon>Alphaproteobacteria</taxon>
        <taxon>Hyphomicrobiales</taxon>
        <taxon>Methylopilaceae</taxon>
        <taxon>Methylopila</taxon>
    </lineage>
</organism>
<dbReference type="AlphaFoldDB" id="A0A9W6JLF9"/>
<dbReference type="GO" id="GO:0016020">
    <property type="term" value="C:membrane"/>
    <property type="evidence" value="ECO:0007669"/>
    <property type="project" value="UniProtKB-SubCell"/>
</dbReference>
<proteinExistence type="inferred from homology"/>
<evidence type="ECO:0000313" key="8">
    <source>
        <dbReference type="EMBL" id="GLK79267.1"/>
    </source>
</evidence>
<dbReference type="PANTHER" id="PTHR32322:SF2">
    <property type="entry name" value="EAMA DOMAIN-CONTAINING PROTEIN"/>
    <property type="match status" value="1"/>
</dbReference>
<accession>A0A9W6JLF9</accession>
<protein>
    <submittedName>
        <fullName evidence="8">Membrane protein</fullName>
    </submittedName>
</protein>
<feature type="domain" description="EamA" evidence="7">
    <location>
        <begin position="157"/>
        <end position="284"/>
    </location>
</feature>
<dbReference type="InterPro" id="IPR000620">
    <property type="entry name" value="EamA_dom"/>
</dbReference>
<keyword evidence="9" id="KW-1185">Reference proteome</keyword>
<gene>
    <name evidence="8" type="ORF">GCM10008174_10080</name>
</gene>
<feature type="transmembrane region" description="Helical" evidence="6">
    <location>
        <begin position="63"/>
        <end position="85"/>
    </location>
</feature>
<dbReference type="Pfam" id="PF00892">
    <property type="entry name" value="EamA"/>
    <property type="match status" value="2"/>
</dbReference>
<dbReference type="SUPFAM" id="SSF103481">
    <property type="entry name" value="Multidrug resistance efflux transporter EmrE"/>
    <property type="match status" value="2"/>
</dbReference>
<evidence type="ECO:0000313" key="9">
    <source>
        <dbReference type="Proteomes" id="UP001143309"/>
    </source>
</evidence>
<evidence type="ECO:0000256" key="4">
    <source>
        <dbReference type="ARBA" id="ARBA00022989"/>
    </source>
</evidence>
<evidence type="ECO:0000256" key="2">
    <source>
        <dbReference type="ARBA" id="ARBA00007362"/>
    </source>
</evidence>
<feature type="transmembrane region" description="Helical" evidence="6">
    <location>
        <begin position="213"/>
        <end position="233"/>
    </location>
</feature>
<reference evidence="8" key="1">
    <citation type="journal article" date="2014" name="Int. J. Syst. Evol. Microbiol.">
        <title>Complete genome sequence of Corynebacterium casei LMG S-19264T (=DSM 44701T), isolated from a smear-ripened cheese.</title>
        <authorList>
            <consortium name="US DOE Joint Genome Institute (JGI-PGF)"/>
            <person name="Walter F."/>
            <person name="Albersmeier A."/>
            <person name="Kalinowski J."/>
            <person name="Ruckert C."/>
        </authorList>
    </citation>
    <scope>NUCLEOTIDE SEQUENCE</scope>
    <source>
        <strain evidence="8">VKM B-2748</strain>
    </source>
</reference>
<keyword evidence="3 6" id="KW-0812">Transmembrane</keyword>
<keyword evidence="4 6" id="KW-1133">Transmembrane helix</keyword>
<name>A0A9W6JLF9_9HYPH</name>
<feature type="transmembrane region" description="Helical" evidence="6">
    <location>
        <begin position="147"/>
        <end position="169"/>
    </location>
</feature>
<feature type="transmembrane region" description="Helical" evidence="6">
    <location>
        <begin position="181"/>
        <end position="201"/>
    </location>
</feature>
<dbReference type="RefSeq" id="WP_271199732.1">
    <property type="nucleotide sequence ID" value="NZ_BSFL01000001.1"/>
</dbReference>
<evidence type="ECO:0000256" key="1">
    <source>
        <dbReference type="ARBA" id="ARBA00004141"/>
    </source>
</evidence>
<keyword evidence="5 6" id="KW-0472">Membrane</keyword>
<comment type="caution">
    <text evidence="8">The sequence shown here is derived from an EMBL/GenBank/DDBJ whole genome shotgun (WGS) entry which is preliminary data.</text>
</comment>
<comment type="similarity">
    <text evidence="2">Belongs to the EamA transporter family.</text>
</comment>
<dbReference type="InterPro" id="IPR050638">
    <property type="entry name" value="AA-Vitamin_Transporters"/>
</dbReference>
<feature type="transmembrane region" description="Helical" evidence="6">
    <location>
        <begin position="34"/>
        <end position="56"/>
    </location>
</feature>
<evidence type="ECO:0000256" key="5">
    <source>
        <dbReference type="ARBA" id="ARBA00023136"/>
    </source>
</evidence>
<dbReference type="Proteomes" id="UP001143309">
    <property type="component" value="Unassembled WGS sequence"/>
</dbReference>
<feature type="transmembrane region" description="Helical" evidence="6">
    <location>
        <begin position="91"/>
        <end position="110"/>
    </location>
</feature>
<reference evidence="8" key="2">
    <citation type="submission" date="2023-01" db="EMBL/GenBank/DDBJ databases">
        <authorList>
            <person name="Sun Q."/>
            <person name="Evtushenko L."/>
        </authorList>
    </citation>
    <scope>NUCLEOTIDE SEQUENCE</scope>
    <source>
        <strain evidence="8">VKM B-2748</strain>
    </source>
</reference>
<comment type="subcellular location">
    <subcellularLocation>
        <location evidence="1">Membrane</location>
        <topology evidence="1">Multi-pass membrane protein</topology>
    </subcellularLocation>
</comment>
<dbReference type="EMBL" id="BSFL01000001">
    <property type="protein sequence ID" value="GLK79267.1"/>
    <property type="molecule type" value="Genomic_DNA"/>
</dbReference>
<feature type="transmembrane region" description="Helical" evidence="6">
    <location>
        <begin position="122"/>
        <end position="141"/>
    </location>
</feature>
<evidence type="ECO:0000256" key="6">
    <source>
        <dbReference type="SAM" id="Phobius"/>
    </source>
</evidence>
<evidence type="ECO:0000259" key="7">
    <source>
        <dbReference type="Pfam" id="PF00892"/>
    </source>
</evidence>
<dbReference type="InterPro" id="IPR037185">
    <property type="entry name" value="EmrE-like"/>
</dbReference>
<dbReference type="PANTHER" id="PTHR32322">
    <property type="entry name" value="INNER MEMBRANE TRANSPORTER"/>
    <property type="match status" value="1"/>
</dbReference>